<comment type="caution">
    <text evidence="7">The sequence shown here is derived from an EMBL/GenBank/DDBJ whole genome shotgun (WGS) entry which is preliminary data.</text>
</comment>
<evidence type="ECO:0000313" key="7">
    <source>
        <dbReference type="EMBL" id="MFM9612708.1"/>
    </source>
</evidence>
<evidence type="ECO:0000313" key="8">
    <source>
        <dbReference type="Proteomes" id="UP001631957"/>
    </source>
</evidence>
<feature type="transmembrane region" description="Helical" evidence="5">
    <location>
        <begin position="81"/>
        <end position="101"/>
    </location>
</feature>
<evidence type="ECO:0000256" key="2">
    <source>
        <dbReference type="ARBA" id="ARBA00022692"/>
    </source>
</evidence>
<dbReference type="RefSeq" id="WP_109363972.1">
    <property type="nucleotide sequence ID" value="NZ_JBJVNI010000016.1"/>
</dbReference>
<feature type="transmembrane region" description="Helical" evidence="5">
    <location>
        <begin position="39"/>
        <end position="60"/>
    </location>
</feature>
<protein>
    <submittedName>
        <fullName evidence="7">GtrA family protein</fullName>
    </submittedName>
</protein>
<accession>A0ABW9HZ44</accession>
<feature type="transmembrane region" description="Helical" evidence="5">
    <location>
        <begin position="12"/>
        <end position="33"/>
    </location>
</feature>
<evidence type="ECO:0000259" key="6">
    <source>
        <dbReference type="Pfam" id="PF04138"/>
    </source>
</evidence>
<keyword evidence="8" id="KW-1185">Reference proteome</keyword>
<dbReference type="Proteomes" id="UP001631957">
    <property type="component" value="Unassembled WGS sequence"/>
</dbReference>
<keyword evidence="3 5" id="KW-1133">Transmembrane helix</keyword>
<reference evidence="7 8" key="1">
    <citation type="submission" date="2024-12" db="EMBL/GenBank/DDBJ databases">
        <title>Forecasting of Potato common scab and diversities of Pathogenic streptomyces spp. in china.</title>
        <authorList>
            <person name="Handique U."/>
            <person name="Wu J."/>
        </authorList>
    </citation>
    <scope>NUCLEOTIDE SEQUENCE [LARGE SCALE GENOMIC DNA]</scope>
    <source>
        <strain evidence="7 8">ZRIMU1530</strain>
    </source>
</reference>
<evidence type="ECO:0000256" key="1">
    <source>
        <dbReference type="ARBA" id="ARBA00004141"/>
    </source>
</evidence>
<comment type="subcellular location">
    <subcellularLocation>
        <location evidence="1">Membrane</location>
        <topology evidence="1">Multi-pass membrane protein</topology>
    </subcellularLocation>
</comment>
<evidence type="ECO:0000256" key="3">
    <source>
        <dbReference type="ARBA" id="ARBA00022989"/>
    </source>
</evidence>
<feature type="transmembrane region" description="Helical" evidence="5">
    <location>
        <begin position="113"/>
        <end position="133"/>
    </location>
</feature>
<gene>
    <name evidence="7" type="ORF">ACKI18_28850</name>
</gene>
<keyword evidence="2 5" id="KW-0812">Transmembrane</keyword>
<feature type="domain" description="GtrA/DPMS transmembrane" evidence="6">
    <location>
        <begin position="21"/>
        <end position="134"/>
    </location>
</feature>
<dbReference type="Pfam" id="PF04138">
    <property type="entry name" value="GtrA_DPMS_TM"/>
    <property type="match status" value="1"/>
</dbReference>
<dbReference type="InterPro" id="IPR007267">
    <property type="entry name" value="GtrA_DPMS_TM"/>
</dbReference>
<name>A0ABW9HZ44_9ACTN</name>
<sequence>MAPNPAPTTGPVASFLRFVLCGGGIGVLSGLAVPLVARSVPWVVANAVVTAVSTVLCTELHARFTFGTGRGAGLRQHWRSAGSAAAAYAVTSAAVLALHAVRASPGVVTEQAVYLGASGLAGIGRFVVLRWFVFAGDGVRHPGGLNPALS</sequence>
<evidence type="ECO:0000256" key="5">
    <source>
        <dbReference type="SAM" id="Phobius"/>
    </source>
</evidence>
<evidence type="ECO:0000256" key="4">
    <source>
        <dbReference type="ARBA" id="ARBA00023136"/>
    </source>
</evidence>
<keyword evidence="4 5" id="KW-0472">Membrane</keyword>
<proteinExistence type="predicted"/>
<organism evidence="7 8">
    <name type="scientific">Streptomyces niveiscabiei</name>
    <dbReference type="NCBI Taxonomy" id="164115"/>
    <lineage>
        <taxon>Bacteria</taxon>
        <taxon>Bacillati</taxon>
        <taxon>Actinomycetota</taxon>
        <taxon>Actinomycetes</taxon>
        <taxon>Kitasatosporales</taxon>
        <taxon>Streptomycetaceae</taxon>
        <taxon>Streptomyces</taxon>
    </lineage>
</organism>
<dbReference type="EMBL" id="JBJVNI010000016">
    <property type="protein sequence ID" value="MFM9612708.1"/>
    <property type="molecule type" value="Genomic_DNA"/>
</dbReference>